<dbReference type="OrthoDB" id="5141338at2"/>
<dbReference type="SUPFAM" id="SSF111369">
    <property type="entry name" value="HlyD-like secretion proteins"/>
    <property type="match status" value="1"/>
</dbReference>
<evidence type="ECO:0000259" key="7">
    <source>
        <dbReference type="Pfam" id="PF25973"/>
    </source>
</evidence>
<feature type="coiled-coil region" evidence="4">
    <location>
        <begin position="103"/>
        <end position="162"/>
    </location>
</feature>
<feature type="region of interest" description="Disordered" evidence="5">
    <location>
        <begin position="351"/>
        <end position="389"/>
    </location>
</feature>
<dbReference type="AlphaFoldDB" id="A0A3N0GN99"/>
<feature type="domain" description="CzcB-like barrel-sandwich hybrid" evidence="7">
    <location>
        <begin position="77"/>
        <end position="182"/>
    </location>
</feature>
<keyword evidence="9" id="KW-1185">Reference proteome</keyword>
<dbReference type="GO" id="GO:0016020">
    <property type="term" value="C:membrane"/>
    <property type="evidence" value="ECO:0007669"/>
    <property type="project" value="InterPro"/>
</dbReference>
<evidence type="ECO:0000256" key="6">
    <source>
        <dbReference type="SAM" id="Phobius"/>
    </source>
</evidence>
<protein>
    <submittedName>
        <fullName evidence="8">Efflux RND transporter periplasmic adaptor subunit</fullName>
    </submittedName>
</protein>
<feature type="transmembrane region" description="Helical" evidence="6">
    <location>
        <begin position="16"/>
        <end position="35"/>
    </location>
</feature>
<organism evidence="8 9">
    <name type="scientific">Nocardioides pocheonensis</name>
    <dbReference type="NCBI Taxonomy" id="661485"/>
    <lineage>
        <taxon>Bacteria</taxon>
        <taxon>Bacillati</taxon>
        <taxon>Actinomycetota</taxon>
        <taxon>Actinomycetes</taxon>
        <taxon>Propionibacteriales</taxon>
        <taxon>Nocardioidaceae</taxon>
        <taxon>Nocardioides</taxon>
    </lineage>
</organism>
<accession>A0A3N0GN99</accession>
<keyword evidence="6" id="KW-1133">Transmembrane helix</keyword>
<dbReference type="InterPro" id="IPR050465">
    <property type="entry name" value="UPF0194_transport"/>
</dbReference>
<proteinExistence type="inferred from homology"/>
<keyword evidence="3 4" id="KW-0175">Coiled coil</keyword>
<dbReference type="PANTHER" id="PTHR32347:SF14">
    <property type="entry name" value="EFFLUX SYSTEM COMPONENT YKNX-RELATED"/>
    <property type="match status" value="1"/>
</dbReference>
<dbReference type="Gene3D" id="6.20.50.140">
    <property type="match status" value="1"/>
</dbReference>
<evidence type="ECO:0000256" key="4">
    <source>
        <dbReference type="SAM" id="Coils"/>
    </source>
</evidence>
<feature type="compositionally biased region" description="Gly residues" evidence="5">
    <location>
        <begin position="366"/>
        <end position="378"/>
    </location>
</feature>
<comment type="subcellular location">
    <subcellularLocation>
        <location evidence="1">Cell envelope</location>
    </subcellularLocation>
</comment>
<dbReference type="Gene3D" id="2.40.50.100">
    <property type="match status" value="1"/>
</dbReference>
<evidence type="ECO:0000256" key="5">
    <source>
        <dbReference type="SAM" id="MobiDB-lite"/>
    </source>
</evidence>
<reference evidence="8 9" key="1">
    <citation type="submission" date="2018-11" db="EMBL/GenBank/DDBJ databases">
        <authorList>
            <person name="Li F."/>
        </authorList>
    </citation>
    <scope>NUCLEOTIDE SEQUENCE [LARGE SCALE GENOMIC DNA]</scope>
    <source>
        <strain evidence="8 9">Gsoil 818</strain>
    </source>
</reference>
<dbReference type="PANTHER" id="PTHR32347">
    <property type="entry name" value="EFFLUX SYSTEM COMPONENT YKNX-RELATED"/>
    <property type="match status" value="1"/>
</dbReference>
<comment type="caution">
    <text evidence="8">The sequence shown here is derived from an EMBL/GenBank/DDBJ whole genome shotgun (WGS) entry which is preliminary data.</text>
</comment>
<dbReference type="EMBL" id="RJSF01000040">
    <property type="protein sequence ID" value="RNM13622.1"/>
    <property type="molecule type" value="Genomic_DNA"/>
</dbReference>
<dbReference type="Gene3D" id="2.40.30.170">
    <property type="match status" value="1"/>
</dbReference>
<dbReference type="Proteomes" id="UP000279994">
    <property type="component" value="Unassembled WGS sequence"/>
</dbReference>
<dbReference type="Pfam" id="PF25973">
    <property type="entry name" value="BSH_CzcB"/>
    <property type="match status" value="1"/>
</dbReference>
<keyword evidence="6" id="KW-0812">Transmembrane</keyword>
<evidence type="ECO:0000256" key="1">
    <source>
        <dbReference type="ARBA" id="ARBA00004196"/>
    </source>
</evidence>
<evidence type="ECO:0000313" key="9">
    <source>
        <dbReference type="Proteomes" id="UP000279994"/>
    </source>
</evidence>
<gene>
    <name evidence="8" type="ORF">EFL26_11510</name>
</gene>
<dbReference type="InterPro" id="IPR006143">
    <property type="entry name" value="RND_pump_MFP"/>
</dbReference>
<dbReference type="GO" id="GO:0030313">
    <property type="term" value="C:cell envelope"/>
    <property type="evidence" value="ECO:0007669"/>
    <property type="project" value="UniProtKB-SubCell"/>
</dbReference>
<keyword evidence="6" id="KW-0472">Membrane</keyword>
<dbReference type="InterPro" id="IPR058647">
    <property type="entry name" value="BSH_CzcB-like"/>
</dbReference>
<evidence type="ECO:0000256" key="2">
    <source>
        <dbReference type="ARBA" id="ARBA00009477"/>
    </source>
</evidence>
<evidence type="ECO:0000256" key="3">
    <source>
        <dbReference type="ARBA" id="ARBA00023054"/>
    </source>
</evidence>
<dbReference type="NCBIfam" id="TIGR01730">
    <property type="entry name" value="RND_mfp"/>
    <property type="match status" value="1"/>
</dbReference>
<sequence length="389" mass="39493">MQPPLPSRLRAVPRRWWVMFLVVLVAVAAGGWIWLNRGDAAAAQRITATVARGTYKTTVSATGTITPKRLEDLSFSSSGTVTDVAVAVGDKVQKGDVLARIGTASLQAQVDAAEAQLTAAEAQLSDDSSASSTQRAADRASIASAQSDLAQARDALDEATMRAPFSGTVSAVGYHVGDTVGSSSGAPTANGSSDSTAAITVISPRALEVDANVSAADVAKLKKGMQVEITPTGGGDPAYGTVSEVGVIATASDSGAAQFPVTVDVTGKPSGLYAGSTADLAITIKQATDVLAVSTAALHMDGDQPYVYVVEGTKRTRRNVEVGETYGAQTEIRAGLEEGDVVELVSFTAPRGSNKGNGGTNEFRVPGGGSFGGNGPGGNQPPVLIQQGG</sequence>
<evidence type="ECO:0000313" key="8">
    <source>
        <dbReference type="EMBL" id="RNM13622.1"/>
    </source>
</evidence>
<dbReference type="GO" id="GO:0022857">
    <property type="term" value="F:transmembrane transporter activity"/>
    <property type="evidence" value="ECO:0007669"/>
    <property type="project" value="InterPro"/>
</dbReference>
<comment type="similarity">
    <text evidence="2">Belongs to the membrane fusion protein (MFP) (TC 8.A.1) family.</text>
</comment>
<name>A0A3N0GN99_9ACTN</name>